<dbReference type="GO" id="GO:0016491">
    <property type="term" value="F:oxidoreductase activity"/>
    <property type="evidence" value="ECO:0007669"/>
    <property type="project" value="UniProtKB-KW"/>
</dbReference>
<reference evidence="5" key="1">
    <citation type="submission" date="2020-10" db="EMBL/GenBank/DDBJ databases">
        <authorList>
            <person name="Gilroy R."/>
        </authorList>
    </citation>
    <scope>NUCLEOTIDE SEQUENCE</scope>
    <source>
        <strain evidence="5">CHK33-4379</strain>
    </source>
</reference>
<reference evidence="5" key="2">
    <citation type="journal article" date="2021" name="PeerJ">
        <title>Extensive microbial diversity within the chicken gut microbiome revealed by metagenomics and culture.</title>
        <authorList>
            <person name="Gilroy R."/>
            <person name="Ravi A."/>
            <person name="Getino M."/>
            <person name="Pursley I."/>
            <person name="Horton D.L."/>
            <person name="Alikhan N.F."/>
            <person name="Baker D."/>
            <person name="Gharbi K."/>
            <person name="Hall N."/>
            <person name="Watson M."/>
            <person name="Adriaenssens E.M."/>
            <person name="Foster-Nyarko E."/>
            <person name="Jarju S."/>
            <person name="Secka A."/>
            <person name="Antonio M."/>
            <person name="Oren A."/>
            <person name="Chaudhuri R.R."/>
            <person name="La Ragione R."/>
            <person name="Hildebrand F."/>
            <person name="Pallen M.J."/>
        </authorList>
    </citation>
    <scope>NUCLEOTIDE SEQUENCE</scope>
    <source>
        <strain evidence="5">CHK33-4379</strain>
    </source>
</reference>
<evidence type="ECO:0000313" key="5">
    <source>
        <dbReference type="EMBL" id="HIT59366.1"/>
    </source>
</evidence>
<evidence type="ECO:0000256" key="4">
    <source>
        <dbReference type="RuleBase" id="RU000363"/>
    </source>
</evidence>
<dbReference type="EMBL" id="DVLL01000021">
    <property type="protein sequence ID" value="HIT59366.1"/>
    <property type="molecule type" value="Genomic_DNA"/>
</dbReference>
<dbReference type="AlphaFoldDB" id="A0A9D1GUE6"/>
<evidence type="ECO:0000256" key="3">
    <source>
        <dbReference type="ARBA" id="ARBA00023002"/>
    </source>
</evidence>
<comment type="similarity">
    <text evidence="1 4">Belongs to the short-chain dehydrogenases/reductases (SDR) family.</text>
</comment>
<dbReference type="GO" id="GO:0005829">
    <property type="term" value="C:cytosol"/>
    <property type="evidence" value="ECO:0007669"/>
    <property type="project" value="TreeGrafter"/>
</dbReference>
<dbReference type="PRINTS" id="PR00081">
    <property type="entry name" value="GDHRDH"/>
</dbReference>
<dbReference type="PROSITE" id="PS00061">
    <property type="entry name" value="ADH_SHORT"/>
    <property type="match status" value="1"/>
</dbReference>
<sequence length="253" mass="28019">MRIAVITGASSGLGVEFLMETVKQFPELDEIWLIARRMDRLEKLSSMYSHPKCVPLPMDLSSEESYQELERLLNEKSAEVRLLINNAGFGKLGNLVDSELHSQMSMVDLNCRGLTAMTCVCLKHMSRGACIVNTCSIASFAPNPRLTVYSATKAYVLSFTKSLREELKPLGIGCTCVCPGPMKTEFLEVALITPGSSSTFDTLPYCDPAIVAKKTLIAARKGRCVYTNKFFYKLYRVIAKVVPHSLVMKISKA</sequence>
<dbReference type="InterPro" id="IPR036291">
    <property type="entry name" value="NAD(P)-bd_dom_sf"/>
</dbReference>
<dbReference type="CDD" id="cd05233">
    <property type="entry name" value="SDR_c"/>
    <property type="match status" value="1"/>
</dbReference>
<dbReference type="PANTHER" id="PTHR43391">
    <property type="entry name" value="RETINOL DEHYDROGENASE-RELATED"/>
    <property type="match status" value="1"/>
</dbReference>
<dbReference type="InterPro" id="IPR002347">
    <property type="entry name" value="SDR_fam"/>
</dbReference>
<evidence type="ECO:0000256" key="2">
    <source>
        <dbReference type="ARBA" id="ARBA00022857"/>
    </source>
</evidence>
<gene>
    <name evidence="5" type="ORF">IAC39_06615</name>
</gene>
<keyword evidence="3" id="KW-0560">Oxidoreductase</keyword>
<dbReference type="Proteomes" id="UP000824136">
    <property type="component" value="Unassembled WGS sequence"/>
</dbReference>
<dbReference type="Pfam" id="PF00106">
    <property type="entry name" value="adh_short"/>
    <property type="match status" value="1"/>
</dbReference>
<dbReference type="PRINTS" id="PR00080">
    <property type="entry name" value="SDRFAMILY"/>
</dbReference>
<organism evidence="5 6">
    <name type="scientific">Candidatus Faeciplasma pullistercoris</name>
    <dbReference type="NCBI Taxonomy" id="2840800"/>
    <lineage>
        <taxon>Bacteria</taxon>
        <taxon>Bacillati</taxon>
        <taxon>Bacillota</taxon>
        <taxon>Clostridia</taxon>
        <taxon>Eubacteriales</taxon>
        <taxon>Oscillospiraceae</taxon>
        <taxon>Oscillospiraceae incertae sedis</taxon>
        <taxon>Candidatus Faeciplasma</taxon>
    </lineage>
</organism>
<dbReference type="SUPFAM" id="SSF51735">
    <property type="entry name" value="NAD(P)-binding Rossmann-fold domains"/>
    <property type="match status" value="1"/>
</dbReference>
<evidence type="ECO:0000313" key="6">
    <source>
        <dbReference type="Proteomes" id="UP000824136"/>
    </source>
</evidence>
<name>A0A9D1GUE6_9FIRM</name>
<evidence type="ECO:0000256" key="1">
    <source>
        <dbReference type="ARBA" id="ARBA00006484"/>
    </source>
</evidence>
<accession>A0A9D1GUE6</accession>
<dbReference type="PANTHER" id="PTHR43391:SF14">
    <property type="entry name" value="DEHYDROGENASE_REDUCTASE SDR FAMILY PROTEIN 7-LIKE"/>
    <property type="match status" value="1"/>
</dbReference>
<keyword evidence="2" id="KW-0521">NADP</keyword>
<dbReference type="InterPro" id="IPR020904">
    <property type="entry name" value="Sc_DH/Rdtase_CS"/>
</dbReference>
<comment type="caution">
    <text evidence="5">The sequence shown here is derived from an EMBL/GenBank/DDBJ whole genome shotgun (WGS) entry which is preliminary data.</text>
</comment>
<protein>
    <submittedName>
        <fullName evidence="5">SDR family NAD(P)-dependent oxidoreductase</fullName>
    </submittedName>
</protein>
<proteinExistence type="inferred from homology"/>
<dbReference type="Gene3D" id="3.40.50.720">
    <property type="entry name" value="NAD(P)-binding Rossmann-like Domain"/>
    <property type="match status" value="1"/>
</dbReference>